<dbReference type="Pfam" id="PF07833">
    <property type="entry name" value="Cu_amine_oxidN1"/>
    <property type="match status" value="1"/>
</dbReference>
<proteinExistence type="predicted"/>
<keyword evidence="4" id="KW-1185">Reference proteome</keyword>
<evidence type="ECO:0000256" key="1">
    <source>
        <dbReference type="SAM" id="SignalP"/>
    </source>
</evidence>
<sequence>MKKLTAFVTATLITGIVISGSSVFASSQTTENLDSLTEKKDDQMMDSSNFMKTSGVITDVKKDKDSTTLIVEDKENESETHILLSEEALLFSSKTTEAFEQGNLEKGMNITAYYDKNKPMIMIYPPRITPEIIIVNEGDMGQVKISQFDDQFVSLDNDLKLNIAEETILLNENGKEIKQEDLHGKELMVFYDVSTKSIPAQTTPNKIIALNNQDQLFEAVQEIVGDDYYIKSDKKLLPVRKVAEHLGYKVKWHSKQSSVELTKQNQSIQIHLGKEEYSLNRSIRHFEVIPVMINHTAYVSEEILGLLLAE</sequence>
<organism evidence="3 4">
    <name type="scientific">Cytobacillus eiseniae</name>
    <dbReference type="NCBI Taxonomy" id="762947"/>
    <lineage>
        <taxon>Bacteria</taxon>
        <taxon>Bacillati</taxon>
        <taxon>Bacillota</taxon>
        <taxon>Bacilli</taxon>
        <taxon>Bacillales</taxon>
        <taxon>Bacillaceae</taxon>
        <taxon>Cytobacillus</taxon>
    </lineage>
</organism>
<dbReference type="InterPro" id="IPR012854">
    <property type="entry name" value="Cu_amine_oxidase-like_N"/>
</dbReference>
<feature type="chain" id="PRO_5045406442" description="Copper amine oxidase-like N-terminal domain-containing protein" evidence="1">
    <location>
        <begin position="26"/>
        <end position="310"/>
    </location>
</feature>
<keyword evidence="1" id="KW-0732">Signal</keyword>
<dbReference type="InterPro" id="IPR036582">
    <property type="entry name" value="Mao_N_sf"/>
</dbReference>
<dbReference type="EMBL" id="JAGIKZ010000056">
    <property type="protein sequence ID" value="MBP2243387.1"/>
    <property type="molecule type" value="Genomic_DNA"/>
</dbReference>
<evidence type="ECO:0000313" key="3">
    <source>
        <dbReference type="EMBL" id="MBP2243387.1"/>
    </source>
</evidence>
<feature type="signal peptide" evidence="1">
    <location>
        <begin position="1"/>
        <end position="25"/>
    </location>
</feature>
<dbReference type="Gene3D" id="3.30.457.10">
    <property type="entry name" value="Copper amine oxidase-like, N-terminal domain"/>
    <property type="match status" value="1"/>
</dbReference>
<accession>A0ABS4RKF1</accession>
<dbReference type="RefSeq" id="WP_066400842.1">
    <property type="nucleotide sequence ID" value="NZ_JAGIKZ010000056.1"/>
</dbReference>
<protein>
    <recommendedName>
        <fullName evidence="2">Copper amine oxidase-like N-terminal domain-containing protein</fullName>
    </recommendedName>
</protein>
<gene>
    <name evidence="3" type="ORF">J2Z40_004025</name>
</gene>
<dbReference type="Proteomes" id="UP001519293">
    <property type="component" value="Unassembled WGS sequence"/>
</dbReference>
<comment type="caution">
    <text evidence="3">The sequence shown here is derived from an EMBL/GenBank/DDBJ whole genome shotgun (WGS) entry which is preliminary data.</text>
</comment>
<evidence type="ECO:0000259" key="2">
    <source>
        <dbReference type="Pfam" id="PF07833"/>
    </source>
</evidence>
<dbReference type="SUPFAM" id="SSF55383">
    <property type="entry name" value="Copper amine oxidase, domain N"/>
    <property type="match status" value="1"/>
</dbReference>
<name>A0ABS4RKF1_9BACI</name>
<feature type="domain" description="Copper amine oxidase-like N-terminal" evidence="2">
    <location>
        <begin position="229"/>
        <end position="302"/>
    </location>
</feature>
<evidence type="ECO:0000313" key="4">
    <source>
        <dbReference type="Proteomes" id="UP001519293"/>
    </source>
</evidence>
<reference evidence="3 4" key="1">
    <citation type="submission" date="2021-03" db="EMBL/GenBank/DDBJ databases">
        <title>Genomic Encyclopedia of Type Strains, Phase IV (KMG-IV): sequencing the most valuable type-strain genomes for metagenomic binning, comparative biology and taxonomic classification.</title>
        <authorList>
            <person name="Goeker M."/>
        </authorList>
    </citation>
    <scope>NUCLEOTIDE SEQUENCE [LARGE SCALE GENOMIC DNA]</scope>
    <source>
        <strain evidence="3 4">DSM 26675</strain>
    </source>
</reference>